<feature type="region of interest" description="Disordered" evidence="1">
    <location>
        <begin position="260"/>
        <end position="318"/>
    </location>
</feature>
<comment type="caution">
    <text evidence="3">The sequence shown here is derived from an EMBL/GenBank/DDBJ whole genome shotgun (WGS) entry which is preliminary data.</text>
</comment>
<dbReference type="AlphaFoldDB" id="A0AAV8E963"/>
<dbReference type="SUPFAM" id="SSF48371">
    <property type="entry name" value="ARM repeat"/>
    <property type="match status" value="1"/>
</dbReference>
<protein>
    <submittedName>
        <fullName evidence="3">DNAJ heat shock N-terminal domain-containing family protein</fullName>
    </submittedName>
</protein>
<dbReference type="EMBL" id="JAMFTS010000003">
    <property type="protein sequence ID" value="KAJ4776839.1"/>
    <property type="molecule type" value="Genomic_DNA"/>
</dbReference>
<feature type="region of interest" description="Disordered" evidence="1">
    <location>
        <begin position="1"/>
        <end position="38"/>
    </location>
</feature>
<dbReference type="Pfam" id="PF23551">
    <property type="entry name" value="Zn_ribbon_20"/>
    <property type="match status" value="1"/>
</dbReference>
<dbReference type="InterPro" id="IPR024593">
    <property type="entry name" value="DUF3444"/>
</dbReference>
<feature type="compositionally biased region" description="Pro residues" evidence="1">
    <location>
        <begin position="25"/>
        <end position="34"/>
    </location>
</feature>
<dbReference type="SUPFAM" id="SSF46565">
    <property type="entry name" value="Chaperone J-domain"/>
    <property type="match status" value="1"/>
</dbReference>
<feature type="compositionally biased region" description="Polar residues" evidence="1">
    <location>
        <begin position="213"/>
        <end position="225"/>
    </location>
</feature>
<dbReference type="Pfam" id="PF11926">
    <property type="entry name" value="DUF3444"/>
    <property type="match status" value="1"/>
</dbReference>
<evidence type="ECO:0000259" key="2">
    <source>
        <dbReference type="PROSITE" id="PS50076"/>
    </source>
</evidence>
<dbReference type="InterPro" id="IPR016024">
    <property type="entry name" value="ARM-type_fold"/>
</dbReference>
<dbReference type="PROSITE" id="PS50076">
    <property type="entry name" value="DNAJ_2"/>
    <property type="match status" value="1"/>
</dbReference>
<keyword evidence="4" id="KW-1185">Reference proteome</keyword>
<dbReference type="InterPro" id="IPR001623">
    <property type="entry name" value="DnaJ_domain"/>
</dbReference>
<dbReference type="GO" id="GO:0005783">
    <property type="term" value="C:endoplasmic reticulum"/>
    <property type="evidence" value="ECO:0007669"/>
    <property type="project" value="UniProtKB-ARBA"/>
</dbReference>
<feature type="region of interest" description="Disordered" evidence="1">
    <location>
        <begin position="193"/>
        <end position="240"/>
    </location>
</feature>
<feature type="compositionally biased region" description="Low complexity" evidence="1">
    <location>
        <begin position="1"/>
        <end position="13"/>
    </location>
</feature>
<dbReference type="SMART" id="SM00271">
    <property type="entry name" value="DnaJ"/>
    <property type="match status" value="1"/>
</dbReference>
<sequence>MATESAPPQSEAAEAAETEENSQPSPSPANPPPSSASLSEALRLRDVAESKLCASSYSSALKYAKRALHLSPSLPGLSDLIDICKILSCDPSDPYKTLSLAPTSSLTAVRRRYKTLALSLHPDKLSSVAAEEAFKRVSAAFQLLTETHKKGAGSTFWTACGACRLLHEFDRRYVGYRLVCPRCRKSFLAKEVPAPASTGPDKDVEGSSDKVSKPTSATEPATQFYNKRRQQFKSSVSTPFKTTKREVEKTLAEMQVELTKNKKKQKTKENENKKKKMEDSETEEEDEEEEEEDEDEDEEEDEDSDDDEQNGSDVILRRTKYKGSSGLMTVEDSDFYNFDKDRDEKSFRKGQIWAIYDDDDGMPRYYGLIEEVLNSRSFTVRLRWLDLHNELNRKHALLVEKSGNRISCGQFKVGKMVDLDSVNLFSHSVWSERAARELYRIYPKKGSIWALYSGKMGFDGAHLGGARREYDIVLALTSYSEAFGLSFAYLEKVAGYKTIFKRSALGSNAVSWVDKEGVRVFSHQIPARLLTEKDAVVGLEGVDCWELDLASLPPQLLCLDWEKKKLLN</sequence>
<proteinExistence type="predicted"/>
<name>A0AAV8E963_9POAL</name>
<evidence type="ECO:0000313" key="4">
    <source>
        <dbReference type="Proteomes" id="UP001140206"/>
    </source>
</evidence>
<dbReference type="PANTHER" id="PTHR44137">
    <property type="entry name" value="BNAC03G44070D PROTEIN"/>
    <property type="match status" value="1"/>
</dbReference>
<accession>A0AAV8E963</accession>
<evidence type="ECO:0000313" key="3">
    <source>
        <dbReference type="EMBL" id="KAJ4776839.1"/>
    </source>
</evidence>
<feature type="compositionally biased region" description="Acidic residues" evidence="1">
    <location>
        <begin position="280"/>
        <end position="310"/>
    </location>
</feature>
<feature type="compositionally biased region" description="Basic and acidic residues" evidence="1">
    <location>
        <begin position="200"/>
        <end position="212"/>
    </location>
</feature>
<gene>
    <name evidence="3" type="ORF">LUZ62_061096</name>
</gene>
<dbReference type="Gene3D" id="1.10.287.110">
    <property type="entry name" value="DnaJ domain"/>
    <property type="match status" value="1"/>
</dbReference>
<dbReference type="InterPro" id="IPR056988">
    <property type="entry name" value="Zn_ribbon_pln"/>
</dbReference>
<dbReference type="PRINTS" id="PR00625">
    <property type="entry name" value="JDOMAIN"/>
</dbReference>
<keyword evidence="3" id="KW-0346">Stress response</keyword>
<dbReference type="CDD" id="cd06257">
    <property type="entry name" value="DnaJ"/>
    <property type="match status" value="1"/>
</dbReference>
<organism evidence="3 4">
    <name type="scientific">Rhynchospora pubera</name>
    <dbReference type="NCBI Taxonomy" id="906938"/>
    <lineage>
        <taxon>Eukaryota</taxon>
        <taxon>Viridiplantae</taxon>
        <taxon>Streptophyta</taxon>
        <taxon>Embryophyta</taxon>
        <taxon>Tracheophyta</taxon>
        <taxon>Spermatophyta</taxon>
        <taxon>Magnoliopsida</taxon>
        <taxon>Liliopsida</taxon>
        <taxon>Poales</taxon>
        <taxon>Cyperaceae</taxon>
        <taxon>Cyperoideae</taxon>
        <taxon>Rhynchosporeae</taxon>
        <taxon>Rhynchospora</taxon>
    </lineage>
</organism>
<reference evidence="3" key="1">
    <citation type="submission" date="2022-08" db="EMBL/GenBank/DDBJ databases">
        <authorList>
            <person name="Marques A."/>
        </authorList>
    </citation>
    <scope>NUCLEOTIDE SEQUENCE</scope>
    <source>
        <strain evidence="3">RhyPub2mFocal</strain>
        <tissue evidence="3">Leaves</tissue>
    </source>
</reference>
<dbReference type="Pfam" id="PF00226">
    <property type="entry name" value="DnaJ"/>
    <property type="match status" value="1"/>
</dbReference>
<dbReference type="Proteomes" id="UP001140206">
    <property type="component" value="Chromosome 3"/>
</dbReference>
<feature type="domain" description="J" evidence="2">
    <location>
        <begin position="93"/>
        <end position="149"/>
    </location>
</feature>
<dbReference type="PANTHER" id="PTHR44137:SF24">
    <property type="entry name" value="DNAJ HEAT SHOCK N-TERMINAL DOMAIN-CONTAINING PROTEIN"/>
    <property type="match status" value="1"/>
</dbReference>
<feature type="compositionally biased region" description="Basic and acidic residues" evidence="1">
    <location>
        <begin position="267"/>
        <end position="279"/>
    </location>
</feature>
<evidence type="ECO:0000256" key="1">
    <source>
        <dbReference type="SAM" id="MobiDB-lite"/>
    </source>
</evidence>
<dbReference type="InterPro" id="IPR036869">
    <property type="entry name" value="J_dom_sf"/>
</dbReference>